<evidence type="ECO:0000313" key="2">
    <source>
        <dbReference type="Proteomes" id="UP000655588"/>
    </source>
</evidence>
<accession>A0A833RC61</accession>
<dbReference type="AlphaFoldDB" id="A0A833RC61"/>
<comment type="caution">
    <text evidence="1">The sequence shown here is derived from an EMBL/GenBank/DDBJ whole genome shotgun (WGS) entry which is preliminary data.</text>
</comment>
<protein>
    <submittedName>
        <fullName evidence="1">Uncharacterized protein</fullName>
    </submittedName>
</protein>
<dbReference type="Proteomes" id="UP000655588">
    <property type="component" value="Unassembled WGS sequence"/>
</dbReference>
<dbReference type="EMBL" id="WNWW01000337">
    <property type="protein sequence ID" value="KAF3426199.1"/>
    <property type="molecule type" value="Genomic_DNA"/>
</dbReference>
<reference evidence="1" key="1">
    <citation type="submission" date="2019-11" db="EMBL/GenBank/DDBJ databases">
        <title>The nuclear and mitochondrial genomes of Frieseomelitta varia - a highly eusocial stingless bee (Meliponini) with a permanently sterile worker caste.</title>
        <authorList>
            <person name="Freitas F.C.P."/>
            <person name="Lourenco A.P."/>
            <person name="Nunes F.M.F."/>
            <person name="Paschoal A.R."/>
            <person name="Abreu F.C.P."/>
            <person name="Barbin F.O."/>
            <person name="Bataglia L."/>
            <person name="Cardoso-Junior C.A.M."/>
            <person name="Cervoni M.S."/>
            <person name="Silva S.R."/>
            <person name="Dalarmi F."/>
            <person name="Del Lama M.A."/>
            <person name="Depintor T.S."/>
            <person name="Ferreira K.M."/>
            <person name="Goria P.S."/>
            <person name="Jaskot M.C."/>
            <person name="Lago D.C."/>
            <person name="Luna-Lucena D."/>
            <person name="Moda L.M."/>
            <person name="Nascimento L."/>
            <person name="Pedrino M."/>
            <person name="Rabico F.O."/>
            <person name="Sanches F.C."/>
            <person name="Santos D.E."/>
            <person name="Santos C.G."/>
            <person name="Vieira J."/>
            <person name="Lopes T.F."/>
            <person name="Barchuk A.R."/>
            <person name="Hartfelder K."/>
            <person name="Simoes Z.L.P."/>
            <person name="Bitondi M.M.G."/>
            <person name="Pinheiro D.G."/>
        </authorList>
    </citation>
    <scope>NUCLEOTIDE SEQUENCE</scope>
    <source>
        <strain evidence="1">USP_RPSP 00005682</strain>
        <tissue evidence="1">Whole individual</tissue>
    </source>
</reference>
<name>A0A833RC61_9HYME</name>
<evidence type="ECO:0000313" key="1">
    <source>
        <dbReference type="EMBL" id="KAF3426199.1"/>
    </source>
</evidence>
<organism evidence="1 2">
    <name type="scientific">Frieseomelitta varia</name>
    <dbReference type="NCBI Taxonomy" id="561572"/>
    <lineage>
        <taxon>Eukaryota</taxon>
        <taxon>Metazoa</taxon>
        <taxon>Ecdysozoa</taxon>
        <taxon>Arthropoda</taxon>
        <taxon>Hexapoda</taxon>
        <taxon>Insecta</taxon>
        <taxon>Pterygota</taxon>
        <taxon>Neoptera</taxon>
        <taxon>Endopterygota</taxon>
        <taxon>Hymenoptera</taxon>
        <taxon>Apocrita</taxon>
        <taxon>Aculeata</taxon>
        <taxon>Apoidea</taxon>
        <taxon>Anthophila</taxon>
        <taxon>Apidae</taxon>
        <taxon>Frieseomelitta</taxon>
    </lineage>
</organism>
<proteinExistence type="predicted"/>
<keyword evidence="2" id="KW-1185">Reference proteome</keyword>
<sequence length="164" mass="19051">MPCFRVLILYVILPKFRLISQTDENLKRNRVSFKRYTGHPNYCDITEKREGDPTWKNKPFFSFEISLSRKLSLNGLSNSPNSMIMDIVHMKLYSSTYRYRKKYSSTELHVDALVGGKDLCVSESEGRQQQNCDIAPCVRNTCIRMSICLLYRCSTSPEIHILNP</sequence>
<gene>
    <name evidence="1" type="ORF">E2986_12939</name>
</gene>